<sequence length="105" mass="11803">MTTEESVSMVVGRCPERQSLTAMRQEIWYRVLKRKSTNKLQTKLPKGAELRRQANTTTSFLVDQHTWCCKVGGQVGGDGNNNFAVRLKGGPTWSRPYPLMELGST</sequence>
<name>L7JI94_PYRO1</name>
<organism>
    <name type="scientific">Pyricularia oryzae (strain P131)</name>
    <name type="common">Rice blast fungus</name>
    <name type="synonym">Magnaporthe oryzae</name>
    <dbReference type="NCBI Taxonomy" id="1143193"/>
    <lineage>
        <taxon>Eukaryota</taxon>
        <taxon>Fungi</taxon>
        <taxon>Dikarya</taxon>
        <taxon>Ascomycota</taxon>
        <taxon>Pezizomycotina</taxon>
        <taxon>Sordariomycetes</taxon>
        <taxon>Sordariomycetidae</taxon>
        <taxon>Magnaporthales</taxon>
        <taxon>Pyriculariaceae</taxon>
        <taxon>Pyricularia</taxon>
    </lineage>
</organism>
<dbReference type="EMBL" id="JH794373">
    <property type="protein sequence ID" value="ELQ67936.1"/>
    <property type="molecule type" value="Genomic_DNA"/>
</dbReference>
<evidence type="ECO:0000313" key="1">
    <source>
        <dbReference type="EMBL" id="ELQ67936.1"/>
    </source>
</evidence>
<protein>
    <submittedName>
        <fullName evidence="1">Uncharacterized protein</fullName>
    </submittedName>
</protein>
<accession>L7JI94</accession>
<dbReference type="AlphaFoldDB" id="L7JI94"/>
<proteinExistence type="predicted"/>
<reference evidence="1" key="1">
    <citation type="journal article" date="2012" name="PLoS Genet.">
        <title>Comparative analysis of the genomes of two field isolates of the rice blast fungus Magnaporthe oryzae.</title>
        <authorList>
            <person name="Xue M."/>
            <person name="Yang J."/>
            <person name="Li Z."/>
            <person name="Hu S."/>
            <person name="Yao N."/>
            <person name="Dean R.A."/>
            <person name="Zhao W."/>
            <person name="Shen M."/>
            <person name="Zhang H."/>
            <person name="Li C."/>
            <person name="Liu L."/>
            <person name="Cao L."/>
            <person name="Xu X."/>
            <person name="Xing Y."/>
            <person name="Hsiang T."/>
            <person name="Zhang Z."/>
            <person name="Xu J.R."/>
            <person name="Peng Y.L."/>
        </authorList>
    </citation>
    <scope>NUCLEOTIDE SEQUENCE [LARGE SCALE GENOMIC DNA]</scope>
    <source>
        <strain evidence="1">P131</strain>
    </source>
</reference>
<gene>
    <name evidence="1" type="ORF">OOW_P131scaffold00276g3</name>
</gene>